<sequence length="216" mass="25290">MVKPNQKTVFERDFGEAADAFPKLRYTTVAKKGWRVNGEVDICDPAGMYWGTFQIEILVPISYPYVVPLLYEKSDDIPRDIDYHIGDDGLCCVDIDHRLLYRAKSGISIQAYLSKWVYPFFANYLYREREKKYANGEYSHRFDGVRQFYQEELHLTTDMAVKVLQALLNKDKISRNDPCPCESGDKLKRCHVYAFEFLKTLGRTKWQSDFDNFMKG</sequence>
<dbReference type="EMBL" id="JACVFC010000001">
    <property type="protein sequence ID" value="MBC9930122.1"/>
    <property type="molecule type" value="Genomic_DNA"/>
</dbReference>
<dbReference type="RefSeq" id="WP_188087207.1">
    <property type="nucleotide sequence ID" value="NZ_JACVFC010000001.1"/>
</dbReference>
<dbReference type="SUPFAM" id="SSF103642">
    <property type="entry name" value="Sec-C motif"/>
    <property type="match status" value="1"/>
</dbReference>
<evidence type="ECO:0000313" key="2">
    <source>
        <dbReference type="Proteomes" id="UP000659124"/>
    </source>
</evidence>
<keyword evidence="2" id="KW-1185">Reference proteome</keyword>
<dbReference type="Gene3D" id="3.10.450.50">
    <property type="match status" value="1"/>
</dbReference>
<evidence type="ECO:0000313" key="1">
    <source>
        <dbReference type="EMBL" id="MBC9930122.1"/>
    </source>
</evidence>
<comment type="caution">
    <text evidence="1">The sequence shown here is derived from an EMBL/GenBank/DDBJ whole genome shotgun (WGS) entry which is preliminary data.</text>
</comment>
<dbReference type="InterPro" id="IPR004027">
    <property type="entry name" value="SEC_C_motif"/>
</dbReference>
<dbReference type="Pfam" id="PF02810">
    <property type="entry name" value="SEC-C"/>
    <property type="match status" value="1"/>
</dbReference>
<accession>A0ABR7THY9</accession>
<proteinExistence type="predicted"/>
<organism evidence="1 2">
    <name type="scientific">Chitinophaga qingshengii</name>
    <dbReference type="NCBI Taxonomy" id="1569794"/>
    <lineage>
        <taxon>Bacteria</taxon>
        <taxon>Pseudomonadati</taxon>
        <taxon>Bacteroidota</taxon>
        <taxon>Chitinophagia</taxon>
        <taxon>Chitinophagales</taxon>
        <taxon>Chitinophagaceae</taxon>
        <taxon>Chitinophaga</taxon>
    </lineage>
</organism>
<protein>
    <submittedName>
        <fullName evidence="1">SEC-C domain-containing protein</fullName>
    </submittedName>
</protein>
<reference evidence="1 2" key="1">
    <citation type="submission" date="2020-09" db="EMBL/GenBank/DDBJ databases">
        <title>Genome sequences of type strains of Chitinophaga qingshengii and Chitinophaga varians.</title>
        <authorList>
            <person name="Kittiwongwattana C."/>
        </authorList>
    </citation>
    <scope>NUCLEOTIDE SEQUENCE [LARGE SCALE GENOMIC DNA]</scope>
    <source>
        <strain evidence="1 2">JCM 30026</strain>
    </source>
</reference>
<dbReference type="Proteomes" id="UP000659124">
    <property type="component" value="Unassembled WGS sequence"/>
</dbReference>
<gene>
    <name evidence="1" type="ORF">ICL07_07020</name>
</gene>
<name>A0ABR7THY9_9BACT</name>